<dbReference type="RefSeq" id="WP_090964031.1">
    <property type="nucleotide sequence ID" value="NZ_FOOA01000011.1"/>
</dbReference>
<gene>
    <name evidence="1" type="ORF">GGR05_001107</name>
</gene>
<dbReference type="InterPro" id="IPR023562">
    <property type="entry name" value="ClpP/TepA"/>
</dbReference>
<accession>A0A7W6FTA7</accession>
<dbReference type="InterPro" id="IPR029045">
    <property type="entry name" value="ClpP/crotonase-like_dom_sf"/>
</dbReference>
<name>A0A7W6FTA7_9HYPH</name>
<evidence type="ECO:0000313" key="1">
    <source>
        <dbReference type="EMBL" id="MBB3934979.1"/>
    </source>
</evidence>
<organism evidence="1 2">
    <name type="scientific">Aureimonas phyllosphaerae</name>
    <dbReference type="NCBI Taxonomy" id="1166078"/>
    <lineage>
        <taxon>Bacteria</taxon>
        <taxon>Pseudomonadati</taxon>
        <taxon>Pseudomonadota</taxon>
        <taxon>Alphaproteobacteria</taxon>
        <taxon>Hyphomicrobiales</taxon>
        <taxon>Aurantimonadaceae</taxon>
        <taxon>Aureimonas</taxon>
    </lineage>
</organism>
<dbReference type="OrthoDB" id="5936191at2"/>
<dbReference type="Pfam" id="PF00574">
    <property type="entry name" value="CLP_protease"/>
    <property type="match status" value="1"/>
</dbReference>
<keyword evidence="2" id="KW-1185">Reference proteome</keyword>
<dbReference type="Proteomes" id="UP000531216">
    <property type="component" value="Unassembled WGS sequence"/>
</dbReference>
<proteinExistence type="predicted"/>
<dbReference type="Gene3D" id="3.90.226.10">
    <property type="entry name" value="2-enoyl-CoA Hydratase, Chain A, domain 1"/>
    <property type="match status" value="1"/>
</dbReference>
<sequence length="283" mass="30110">MSDHLASPGWIERRLLSLPDGAVLRLVFFGVLAMGASMLAQDVLNVVGDAGDRDRLTRTEPLRLPRPQPGDQIRPYLPRAVPVAPDRGEPVLPGYDAPPAGDAMAKAMSFHLGSDGAASAVGRIDAGTAEAFRRFLDGEGRDVRRLALHSPGGSVRDAIEMATLVRERKLETEVPADGYCASACPLVLAGGVARQAGESAWVGVHQVYAVPGGQPGGVRDLDRSVAQIQATIAECQSLLVAMDVDPRLWIHAMQTPANELYVLTPAELREFRLVTTPESAPAS</sequence>
<comment type="caution">
    <text evidence="1">The sequence shown here is derived from an EMBL/GenBank/DDBJ whole genome shotgun (WGS) entry which is preliminary data.</text>
</comment>
<reference evidence="1 2" key="1">
    <citation type="submission" date="2020-08" db="EMBL/GenBank/DDBJ databases">
        <title>Genomic Encyclopedia of Type Strains, Phase IV (KMG-IV): sequencing the most valuable type-strain genomes for metagenomic binning, comparative biology and taxonomic classification.</title>
        <authorList>
            <person name="Goeker M."/>
        </authorList>
    </citation>
    <scope>NUCLEOTIDE SEQUENCE [LARGE SCALE GENOMIC DNA]</scope>
    <source>
        <strain evidence="1 2">DSM 25024</strain>
    </source>
</reference>
<protein>
    <recommendedName>
        <fullName evidence="3">ATP-dependent Clp protease proteolytic subunit</fullName>
    </recommendedName>
</protein>
<evidence type="ECO:0008006" key="3">
    <source>
        <dbReference type="Google" id="ProtNLM"/>
    </source>
</evidence>
<dbReference type="AlphaFoldDB" id="A0A7W6FTA7"/>
<dbReference type="EMBL" id="JACIDO010000002">
    <property type="protein sequence ID" value="MBB3934979.1"/>
    <property type="molecule type" value="Genomic_DNA"/>
</dbReference>
<dbReference type="SUPFAM" id="SSF52096">
    <property type="entry name" value="ClpP/crotonase"/>
    <property type="match status" value="1"/>
</dbReference>
<evidence type="ECO:0000313" key="2">
    <source>
        <dbReference type="Proteomes" id="UP000531216"/>
    </source>
</evidence>